<dbReference type="Gene3D" id="3.90.550.10">
    <property type="entry name" value="Spore Coat Polysaccharide Biosynthesis Protein SpsA, Chain A"/>
    <property type="match status" value="1"/>
</dbReference>
<protein>
    <submittedName>
        <fullName evidence="2">Glycosyl transferase family 2</fullName>
    </submittedName>
</protein>
<reference evidence="2 3" key="1">
    <citation type="submission" date="2017-09" db="EMBL/GenBank/DDBJ databases">
        <title>Biodiversity and function of Thalassospira species in the particle-attached aromatic-hydrocarbon-degrading consortia from the surface seawater of the China South Sea.</title>
        <authorList>
            <person name="Dong C."/>
            <person name="Lai Q."/>
            <person name="Shao Z."/>
        </authorList>
    </citation>
    <scope>NUCLEOTIDE SEQUENCE [LARGE SCALE GENOMIC DNA]</scope>
    <source>
        <strain evidence="2 3">139Z-12</strain>
    </source>
</reference>
<comment type="caution">
    <text evidence="2">The sequence shown here is derived from an EMBL/GenBank/DDBJ whole genome shotgun (WGS) entry which is preliminary data.</text>
</comment>
<keyword evidence="2" id="KW-0808">Transferase</keyword>
<dbReference type="CDD" id="cd00761">
    <property type="entry name" value="Glyco_tranf_GTA_type"/>
    <property type="match status" value="1"/>
</dbReference>
<dbReference type="RefSeq" id="WP_101299341.1">
    <property type="nucleotide sequence ID" value="NZ_NXGX01000001.1"/>
</dbReference>
<evidence type="ECO:0000313" key="2">
    <source>
        <dbReference type="EMBL" id="PKR60101.1"/>
    </source>
</evidence>
<evidence type="ECO:0000313" key="3">
    <source>
        <dbReference type="Proteomes" id="UP000233332"/>
    </source>
</evidence>
<sequence>MLPSVSVVIPCYNGHAFLDQVVQSVLNQTVKPLEIIVVDDGSDNPETIKFLDEISSGVLLIRQKNKGLPRARNVGFAAAKGEYILPLDCDDWLEPEFLEMGLKLITENEGVDFMFSWMSLEAESSGILEKHYNFFEQLFLNQLPYCILQPKKIWEDLGGYDELMRKGYEDWEWNIRLGKAGYKGGVIKRPLFHYRVQSTAMLASISRRKHVDLWMFIREKHAGLYSGKELFAMWKIWRHSGSTRPLFLYFGWEALYRLLPKTLFRFLVSTLFSCAHSARFKKK</sequence>
<dbReference type="AlphaFoldDB" id="A0A2N3LB92"/>
<dbReference type="InterPro" id="IPR001173">
    <property type="entry name" value="Glyco_trans_2-like"/>
</dbReference>
<gene>
    <name evidence="2" type="ORF">COO92_01640</name>
</gene>
<dbReference type="PANTHER" id="PTHR43685">
    <property type="entry name" value="GLYCOSYLTRANSFERASE"/>
    <property type="match status" value="1"/>
</dbReference>
<proteinExistence type="predicted"/>
<dbReference type="Pfam" id="PF00535">
    <property type="entry name" value="Glycos_transf_2"/>
    <property type="match status" value="1"/>
</dbReference>
<evidence type="ECO:0000259" key="1">
    <source>
        <dbReference type="Pfam" id="PF00535"/>
    </source>
</evidence>
<dbReference type="PANTHER" id="PTHR43685:SF2">
    <property type="entry name" value="GLYCOSYLTRANSFERASE 2-LIKE DOMAIN-CONTAINING PROTEIN"/>
    <property type="match status" value="1"/>
</dbReference>
<dbReference type="InterPro" id="IPR050834">
    <property type="entry name" value="Glycosyltransf_2"/>
</dbReference>
<keyword evidence="3" id="KW-1185">Reference proteome</keyword>
<name>A0A2N3LB92_9PROT</name>
<accession>A0A2N3LB92</accession>
<dbReference type="InterPro" id="IPR029044">
    <property type="entry name" value="Nucleotide-diphossugar_trans"/>
</dbReference>
<dbReference type="EMBL" id="NXGX01000001">
    <property type="protein sequence ID" value="PKR60101.1"/>
    <property type="molecule type" value="Genomic_DNA"/>
</dbReference>
<organism evidence="2 3">
    <name type="scientific">Thalassospira lohafexi</name>
    <dbReference type="NCBI Taxonomy" id="744227"/>
    <lineage>
        <taxon>Bacteria</taxon>
        <taxon>Pseudomonadati</taxon>
        <taxon>Pseudomonadota</taxon>
        <taxon>Alphaproteobacteria</taxon>
        <taxon>Rhodospirillales</taxon>
        <taxon>Thalassospiraceae</taxon>
        <taxon>Thalassospira</taxon>
    </lineage>
</organism>
<dbReference type="GO" id="GO:0016740">
    <property type="term" value="F:transferase activity"/>
    <property type="evidence" value="ECO:0007669"/>
    <property type="project" value="UniProtKB-KW"/>
</dbReference>
<dbReference type="SUPFAM" id="SSF53448">
    <property type="entry name" value="Nucleotide-diphospho-sugar transferases"/>
    <property type="match status" value="1"/>
</dbReference>
<feature type="domain" description="Glycosyltransferase 2-like" evidence="1">
    <location>
        <begin position="6"/>
        <end position="118"/>
    </location>
</feature>
<dbReference type="Proteomes" id="UP000233332">
    <property type="component" value="Unassembled WGS sequence"/>
</dbReference>